<dbReference type="RefSeq" id="WP_024763211.1">
    <property type="nucleotide sequence ID" value="NZ_CP049140.1"/>
</dbReference>
<accession>A0A6G6IX24</accession>
<dbReference type="Proteomes" id="UP000501063">
    <property type="component" value="Chromosome"/>
</dbReference>
<evidence type="ECO:0000313" key="2">
    <source>
        <dbReference type="Proteomes" id="UP000501063"/>
    </source>
</evidence>
<protein>
    <submittedName>
        <fullName evidence="1">Uncharacterized protein</fullName>
    </submittedName>
</protein>
<dbReference type="EMBL" id="CP049140">
    <property type="protein sequence ID" value="QIE86781.1"/>
    <property type="molecule type" value="Genomic_DNA"/>
</dbReference>
<gene>
    <name evidence="1" type="ORF">G5B91_11065</name>
</gene>
<sequence>MAVLSQTIGQEIADALGISMKGITGIKIELKTNEVVSVDVSYYPEREQVEECFDVIKRYELVKREQTAKERCENKFFNALSFRGQPDLTGWREKIEINVAAAKQRIALMADRALAPRVGFTTTQIMGAGLARNYR</sequence>
<dbReference type="KEGG" id="pnt:G5B91_11065"/>
<dbReference type="AlphaFoldDB" id="A0A6G6IX24"/>
<reference evidence="1 2" key="1">
    <citation type="submission" date="2020-02" db="EMBL/GenBank/DDBJ databases">
        <title>Integrative conjugative elements (ICEs) and plasmids drive adaptation of Pseudomonas nitroreducens strain HBP1 to wastewater environment.</title>
        <authorList>
            <person name="Sentchilo V."/>
            <person name="Carraro N."/>
            <person name="Bertelli C."/>
            <person name="van der Meer J.R."/>
        </authorList>
    </citation>
    <scope>NUCLEOTIDE SEQUENCE [LARGE SCALE GENOMIC DNA]</scope>
    <source>
        <strain evidence="1 2">HBP1</strain>
    </source>
</reference>
<name>A0A6G6IX24_PSENT</name>
<proteinExistence type="predicted"/>
<organism evidence="1 2">
    <name type="scientific">Pseudomonas nitroreducens</name>
    <dbReference type="NCBI Taxonomy" id="46680"/>
    <lineage>
        <taxon>Bacteria</taxon>
        <taxon>Pseudomonadati</taxon>
        <taxon>Pseudomonadota</taxon>
        <taxon>Gammaproteobacteria</taxon>
        <taxon>Pseudomonadales</taxon>
        <taxon>Pseudomonadaceae</taxon>
        <taxon>Pseudomonas</taxon>
    </lineage>
</organism>
<evidence type="ECO:0000313" key="1">
    <source>
        <dbReference type="EMBL" id="QIE86781.1"/>
    </source>
</evidence>